<feature type="domain" description="HNH nuclease" evidence="1">
    <location>
        <begin position="26"/>
        <end position="102"/>
    </location>
</feature>
<keyword evidence="3" id="KW-1185">Reference proteome</keyword>
<gene>
    <name evidence="2" type="ORF">P691DRAFT_728548</name>
</gene>
<name>A0A9P6C2M2_9AGAR</name>
<dbReference type="EMBL" id="MU151141">
    <property type="protein sequence ID" value="KAF9449077.1"/>
    <property type="molecule type" value="Genomic_DNA"/>
</dbReference>
<dbReference type="Pfam" id="PF13391">
    <property type="entry name" value="HNH_2"/>
    <property type="match status" value="1"/>
</dbReference>
<evidence type="ECO:0000259" key="1">
    <source>
        <dbReference type="Pfam" id="PF13391"/>
    </source>
</evidence>
<organism evidence="2 3">
    <name type="scientific">Macrolepiota fuliginosa MF-IS2</name>
    <dbReference type="NCBI Taxonomy" id="1400762"/>
    <lineage>
        <taxon>Eukaryota</taxon>
        <taxon>Fungi</taxon>
        <taxon>Dikarya</taxon>
        <taxon>Basidiomycota</taxon>
        <taxon>Agaricomycotina</taxon>
        <taxon>Agaricomycetes</taxon>
        <taxon>Agaricomycetidae</taxon>
        <taxon>Agaricales</taxon>
        <taxon>Agaricineae</taxon>
        <taxon>Agaricaceae</taxon>
        <taxon>Macrolepiota</taxon>
    </lineage>
</organism>
<evidence type="ECO:0000313" key="3">
    <source>
        <dbReference type="Proteomes" id="UP000807342"/>
    </source>
</evidence>
<dbReference type="AlphaFoldDB" id="A0A9P6C2M2"/>
<reference evidence="2" key="1">
    <citation type="submission" date="2020-11" db="EMBL/GenBank/DDBJ databases">
        <authorList>
            <consortium name="DOE Joint Genome Institute"/>
            <person name="Ahrendt S."/>
            <person name="Riley R."/>
            <person name="Andreopoulos W."/>
            <person name="Labutti K."/>
            <person name="Pangilinan J."/>
            <person name="Ruiz-Duenas F.J."/>
            <person name="Barrasa J.M."/>
            <person name="Sanchez-Garcia M."/>
            <person name="Camarero S."/>
            <person name="Miyauchi S."/>
            <person name="Serrano A."/>
            <person name="Linde D."/>
            <person name="Babiker R."/>
            <person name="Drula E."/>
            <person name="Ayuso-Fernandez I."/>
            <person name="Pacheco R."/>
            <person name="Padilla G."/>
            <person name="Ferreira P."/>
            <person name="Barriuso J."/>
            <person name="Kellner H."/>
            <person name="Castanera R."/>
            <person name="Alfaro M."/>
            <person name="Ramirez L."/>
            <person name="Pisabarro A.G."/>
            <person name="Kuo A."/>
            <person name="Tritt A."/>
            <person name="Lipzen A."/>
            <person name="He G."/>
            <person name="Yan M."/>
            <person name="Ng V."/>
            <person name="Cullen D."/>
            <person name="Martin F."/>
            <person name="Rosso M.-N."/>
            <person name="Henrissat B."/>
            <person name="Hibbett D."/>
            <person name="Martinez A.T."/>
            <person name="Grigoriev I.V."/>
        </authorList>
    </citation>
    <scope>NUCLEOTIDE SEQUENCE</scope>
    <source>
        <strain evidence="2">MF-IS2</strain>
    </source>
</reference>
<dbReference type="InterPro" id="IPR003615">
    <property type="entry name" value="HNH_nuc"/>
</dbReference>
<evidence type="ECO:0000313" key="2">
    <source>
        <dbReference type="EMBL" id="KAF9449077.1"/>
    </source>
</evidence>
<sequence>MRFKLYRREGRVCGATGAPLFDRNATEFTIFPAFLHACHILPLSFANFVDNNPYGIATTWSLLECWTGVPVKSWLQEHINEPENAILLSTAAQELFNTFTMWFERQEPDSVTEPNTYVVKSRIKLNMPKDRRVTFKDHSGSAIPVPNPDALAIHAAFAKVLKDSGAVEHFADAYDEMYEWADWRDATDLTPLQKLHLPSKNM</sequence>
<proteinExistence type="predicted"/>
<dbReference type="Proteomes" id="UP000807342">
    <property type="component" value="Unassembled WGS sequence"/>
</dbReference>
<comment type="caution">
    <text evidence="2">The sequence shown here is derived from an EMBL/GenBank/DDBJ whole genome shotgun (WGS) entry which is preliminary data.</text>
</comment>
<dbReference type="OrthoDB" id="3163863at2759"/>
<accession>A0A9P6C2M2</accession>
<protein>
    <recommendedName>
        <fullName evidence="1">HNH nuclease domain-containing protein</fullName>
    </recommendedName>
</protein>